<keyword evidence="1" id="KW-0472">Membrane</keyword>
<name>A0A2T1APF9_TRISK</name>
<evidence type="ECO:0000313" key="3">
    <source>
        <dbReference type="EMBL" id="PRZ50501.1"/>
    </source>
</evidence>
<reference evidence="3 4" key="1">
    <citation type="submission" date="2018-03" db="EMBL/GenBank/DDBJ databases">
        <title>Genomic Encyclopedia of Archaeal and Bacterial Type Strains, Phase II (KMG-II): from individual species to whole genera.</title>
        <authorList>
            <person name="Goeker M."/>
        </authorList>
    </citation>
    <scope>NUCLEOTIDE SEQUENCE [LARGE SCALE GENOMIC DNA]</scope>
    <source>
        <strain evidence="3 4">DSM 25328</strain>
    </source>
</reference>
<gene>
    <name evidence="3" type="ORF">CLV89_101726</name>
</gene>
<evidence type="ECO:0000259" key="2">
    <source>
        <dbReference type="Pfam" id="PF07811"/>
    </source>
</evidence>
<dbReference type="Pfam" id="PF07811">
    <property type="entry name" value="TadE"/>
    <property type="match status" value="1"/>
</dbReference>
<sequence length="180" mass="20274">MMNWPNPIKTLRAFRRNEDGNATVEFAVLFPLMLMILFATVELGMITLRQVMLDRAMDMTVRDIRLGTGGNMQHDDIRDRICDRTGMIDDCAVSLKLEMVQLDPFNWSGVTSVPDCVDSIEQVDPVNTFVNGASNDLMFLRACMSFDPLFPLWGLGGSMQKDDDGRVRLFASSAFVQEPK</sequence>
<feature type="transmembrane region" description="Helical" evidence="1">
    <location>
        <begin position="26"/>
        <end position="48"/>
    </location>
</feature>
<proteinExistence type="predicted"/>
<accession>A0A2T1APF9</accession>
<comment type="caution">
    <text evidence="3">The sequence shown here is derived from an EMBL/GenBank/DDBJ whole genome shotgun (WGS) entry which is preliminary data.</text>
</comment>
<protein>
    <submittedName>
        <fullName evidence="3">TadE-like protein</fullName>
    </submittedName>
</protein>
<dbReference type="EMBL" id="PVUF01000001">
    <property type="protein sequence ID" value="PRZ50501.1"/>
    <property type="molecule type" value="Genomic_DNA"/>
</dbReference>
<dbReference type="AlphaFoldDB" id="A0A2T1APF9"/>
<organism evidence="3 4">
    <name type="scientific">Tritonibacter scottomollicae</name>
    <name type="common">Epibacterium scottomollicae</name>
    <dbReference type="NCBI Taxonomy" id="483013"/>
    <lineage>
        <taxon>Bacteria</taxon>
        <taxon>Pseudomonadati</taxon>
        <taxon>Pseudomonadota</taxon>
        <taxon>Alphaproteobacteria</taxon>
        <taxon>Rhodobacterales</taxon>
        <taxon>Paracoccaceae</taxon>
        <taxon>Tritonibacter</taxon>
    </lineage>
</organism>
<keyword evidence="1" id="KW-1133">Transmembrane helix</keyword>
<dbReference type="OrthoDB" id="7907064at2"/>
<evidence type="ECO:0000256" key="1">
    <source>
        <dbReference type="SAM" id="Phobius"/>
    </source>
</evidence>
<dbReference type="InterPro" id="IPR012495">
    <property type="entry name" value="TadE-like_dom"/>
</dbReference>
<feature type="domain" description="TadE-like" evidence="2">
    <location>
        <begin position="20"/>
        <end position="62"/>
    </location>
</feature>
<dbReference type="Proteomes" id="UP000237718">
    <property type="component" value="Unassembled WGS sequence"/>
</dbReference>
<keyword evidence="1" id="KW-0812">Transmembrane</keyword>
<evidence type="ECO:0000313" key="4">
    <source>
        <dbReference type="Proteomes" id="UP000237718"/>
    </source>
</evidence>
<dbReference type="RefSeq" id="WP_106162224.1">
    <property type="nucleotide sequence ID" value="NZ_JAGDDX010000001.1"/>
</dbReference>